<sequence>MEYINKARDSLNKKLREKNAFTDALGTIQDKTGVKKEYIVYGLIALITLYLMVGWGATFLANFIGFIYPAYCSIKAIESPCKDDDTKWLTYWVVYAAFALVETFTDLCLYWIPFYALQKCIFLIYLMIPGNFNGSVLLYNKFIRPYILKYENDIDRAADEVGKFVDKVWRSVLQSDVVCKFSAHYARLKRVGALLLLHLVIALLRNPMLLLRWLETLFLRPMNRGRIDFSHFHPFNFEVYLRLCYFISVQLPHLDARW</sequence>
<evidence type="ECO:0000256" key="5">
    <source>
        <dbReference type="ARBA" id="ARBA00023136"/>
    </source>
</evidence>
<comment type="similarity">
    <text evidence="2 6">Belongs to the DP1 family.</text>
</comment>
<dbReference type="GO" id="GO:0016020">
    <property type="term" value="C:membrane"/>
    <property type="evidence" value="ECO:0007669"/>
    <property type="project" value="UniProtKB-SubCell"/>
</dbReference>
<evidence type="ECO:0000256" key="4">
    <source>
        <dbReference type="ARBA" id="ARBA00022989"/>
    </source>
</evidence>
<feature type="transmembrane region" description="Helical" evidence="6">
    <location>
        <begin position="120"/>
        <end position="139"/>
    </location>
</feature>
<reference evidence="8" key="1">
    <citation type="submission" date="2022-11" db="UniProtKB">
        <authorList>
            <consortium name="WormBaseParasite"/>
        </authorList>
    </citation>
    <scope>IDENTIFICATION</scope>
</reference>
<dbReference type="PANTHER" id="PTHR12300">
    <property type="entry name" value="HVA22-LIKE PROTEINS"/>
    <property type="match status" value="1"/>
</dbReference>
<keyword evidence="3 6" id="KW-0812">Transmembrane</keyword>
<dbReference type="InterPro" id="IPR004345">
    <property type="entry name" value="TB2_DP1_HVA22"/>
</dbReference>
<keyword evidence="5 6" id="KW-0472">Membrane</keyword>
<evidence type="ECO:0000256" key="6">
    <source>
        <dbReference type="RuleBase" id="RU362006"/>
    </source>
</evidence>
<protein>
    <recommendedName>
        <fullName evidence="6">Receptor expression-enhancing protein</fullName>
    </recommendedName>
</protein>
<dbReference type="AlphaFoldDB" id="A0A915EXE5"/>
<keyword evidence="4 6" id="KW-1133">Transmembrane helix</keyword>
<evidence type="ECO:0000256" key="2">
    <source>
        <dbReference type="ARBA" id="ARBA00008573"/>
    </source>
</evidence>
<evidence type="ECO:0000313" key="7">
    <source>
        <dbReference type="Proteomes" id="UP000887562"/>
    </source>
</evidence>
<proteinExistence type="inferred from homology"/>
<dbReference type="Pfam" id="PF03134">
    <property type="entry name" value="TB2_DP1_HVA22"/>
    <property type="match status" value="1"/>
</dbReference>
<comment type="caution">
    <text evidence="6">Lacks conserved residue(s) required for the propagation of feature annotation.</text>
</comment>
<feature type="transmembrane region" description="Helical" evidence="6">
    <location>
        <begin position="38"/>
        <end position="71"/>
    </location>
</feature>
<accession>A0A915EXE5</accession>
<feature type="transmembrane region" description="Helical" evidence="6">
    <location>
        <begin position="91"/>
        <end position="113"/>
    </location>
</feature>
<comment type="subcellular location">
    <subcellularLocation>
        <location evidence="1 6">Membrane</location>
        <topology evidence="1 6">Multi-pass membrane protein</topology>
    </subcellularLocation>
</comment>
<keyword evidence="7" id="KW-1185">Reference proteome</keyword>
<dbReference type="PANTHER" id="PTHR12300:SF161">
    <property type="entry name" value="RECEPTOR EXPRESSION-ENHANCING PROTEIN"/>
    <property type="match status" value="1"/>
</dbReference>
<dbReference type="Proteomes" id="UP000887562">
    <property type="component" value="Unplaced"/>
</dbReference>
<evidence type="ECO:0000313" key="8">
    <source>
        <dbReference type="WBParaSite" id="maker-E.canG7_contigs_7032-snap-gene-0.16-mRNA-1"/>
    </source>
</evidence>
<organism evidence="7 8">
    <name type="scientific">Echinococcus canadensis</name>
    <dbReference type="NCBI Taxonomy" id="519352"/>
    <lineage>
        <taxon>Eukaryota</taxon>
        <taxon>Metazoa</taxon>
        <taxon>Spiralia</taxon>
        <taxon>Lophotrochozoa</taxon>
        <taxon>Platyhelminthes</taxon>
        <taxon>Cestoda</taxon>
        <taxon>Eucestoda</taxon>
        <taxon>Cyclophyllidea</taxon>
        <taxon>Taeniidae</taxon>
        <taxon>Echinococcus</taxon>
        <taxon>Echinococcus canadensis group</taxon>
    </lineage>
</organism>
<name>A0A915EXE5_9CEST</name>
<dbReference type="WBParaSite" id="maker-E.canG7_contigs_7032-snap-gene-0.16-mRNA-1">
    <property type="protein sequence ID" value="maker-E.canG7_contigs_7032-snap-gene-0.16-mRNA-1"/>
    <property type="gene ID" value="EcG7_07625"/>
</dbReference>
<feature type="transmembrane region" description="Helical" evidence="6">
    <location>
        <begin position="191"/>
        <end position="214"/>
    </location>
</feature>
<evidence type="ECO:0000256" key="1">
    <source>
        <dbReference type="ARBA" id="ARBA00004141"/>
    </source>
</evidence>
<evidence type="ECO:0000256" key="3">
    <source>
        <dbReference type="ARBA" id="ARBA00022692"/>
    </source>
</evidence>